<dbReference type="Pfam" id="PF00514">
    <property type="entry name" value="Arm"/>
    <property type="match status" value="2"/>
</dbReference>
<dbReference type="PANTHER" id="PTHR15651:SF7">
    <property type="entry name" value="ARMADILLO REPEAT-CONTAINING PROTEIN 8"/>
    <property type="match status" value="1"/>
</dbReference>
<evidence type="ECO:0000256" key="5">
    <source>
        <dbReference type="ARBA" id="ARBA00023242"/>
    </source>
</evidence>
<keyword evidence="5" id="KW-0539">Nucleus</keyword>
<evidence type="ECO:0000256" key="4">
    <source>
        <dbReference type="ARBA" id="ARBA00022737"/>
    </source>
</evidence>
<reference evidence="6 7" key="1">
    <citation type="submission" date="2018-04" db="EMBL/GenBank/DDBJ databases">
        <authorList>
            <person name="Vogel A."/>
        </authorList>
    </citation>
    <scope>NUCLEOTIDE SEQUENCE [LARGE SCALE GENOMIC DNA]</scope>
</reference>
<organism evidence="6 7">
    <name type="scientific">Cuscuta campestris</name>
    <dbReference type="NCBI Taxonomy" id="132261"/>
    <lineage>
        <taxon>Eukaryota</taxon>
        <taxon>Viridiplantae</taxon>
        <taxon>Streptophyta</taxon>
        <taxon>Embryophyta</taxon>
        <taxon>Tracheophyta</taxon>
        <taxon>Spermatophyta</taxon>
        <taxon>Magnoliopsida</taxon>
        <taxon>eudicotyledons</taxon>
        <taxon>Gunneridae</taxon>
        <taxon>Pentapetalae</taxon>
        <taxon>asterids</taxon>
        <taxon>lamiids</taxon>
        <taxon>Solanales</taxon>
        <taxon>Convolvulaceae</taxon>
        <taxon>Cuscuteae</taxon>
        <taxon>Cuscuta</taxon>
        <taxon>Cuscuta subgen. Grammica</taxon>
        <taxon>Cuscuta sect. Cleistogrammica</taxon>
    </lineage>
</organism>
<dbReference type="AlphaFoldDB" id="A0A484NP16"/>
<sequence length="667" mass="71881">MPTPASPTPPPHRSRTEDLIGRLSSTSSEIQLKALRELKNQIIGNRTKKVLFLKLGAVPAVVSVLSSAASASGGAEINDSLLIQSAAVIGSFACGLDAGVKAVLEAGAFPLLLRLISHSNDKVVGAGARSLKLIYQSKLAPKYDFIQDDNVAFILLLLNSENENVSGLGASIISHSCKTYAEQKALSDAGITKRLISLLGGSLVQRDASLEALATIMKQNPEVTLEFMEPQRGRALNMVIELTKDKYSRTKLLACTCLISIIHTSPSYLQDVQIKRKLILILLDLLEESGQVGDEAPFVLSSLTSEDEGLQRLAFEASAIDRLCKHFGKDSLQPRRSQGILHALADICSRLECCRDRLISLEAFKLVTEALGGKSPEVRIAACICVKNVSRSVKRLSAGCFLKETVTAPLVQLLFDESENVQVAALGAISNVVVDFVSNKSIFLECGGVKQIVQLSKSMDSTIRVKAVCALRNLVFLTNNRCKEEILLELTQPALECLICDPESCVQEQALALVGNLVGGSIDCIDYVFVDDALLLHAVGKQLQNASKAEVLIQGMYVLSNVASGNEFHKEAVMHQLFPPSSNDTMQSVVSKFLQSSDSRLRTAAVWALVNLTFPTSSPGTSARVVKLHNNGILSQLKNMVNDPCLDVKLRARTIIGQSMTCGDASA</sequence>
<dbReference type="GO" id="GO:0005634">
    <property type="term" value="C:nucleus"/>
    <property type="evidence" value="ECO:0007669"/>
    <property type="project" value="UniProtKB-SubCell"/>
</dbReference>
<keyword evidence="3" id="KW-0963">Cytoplasm</keyword>
<keyword evidence="7" id="KW-1185">Reference proteome</keyword>
<evidence type="ECO:0000313" key="7">
    <source>
        <dbReference type="Proteomes" id="UP000595140"/>
    </source>
</evidence>
<keyword evidence="4" id="KW-0677">Repeat</keyword>
<name>A0A484NP16_9ASTE</name>
<evidence type="ECO:0000313" key="6">
    <source>
        <dbReference type="EMBL" id="VFR02921.1"/>
    </source>
</evidence>
<dbReference type="GO" id="GO:0005737">
    <property type="term" value="C:cytoplasm"/>
    <property type="evidence" value="ECO:0007669"/>
    <property type="project" value="UniProtKB-SubCell"/>
</dbReference>
<dbReference type="GO" id="GO:0034657">
    <property type="term" value="C:GID complex"/>
    <property type="evidence" value="ECO:0007669"/>
    <property type="project" value="TreeGrafter"/>
</dbReference>
<protein>
    <submittedName>
        <fullName evidence="6">Uncharacterized protein</fullName>
    </submittedName>
</protein>
<dbReference type="EMBL" id="OOIL02006841">
    <property type="protein sequence ID" value="VFR02921.1"/>
    <property type="molecule type" value="Genomic_DNA"/>
</dbReference>
<dbReference type="InterPro" id="IPR011989">
    <property type="entry name" value="ARM-like"/>
</dbReference>
<evidence type="ECO:0000256" key="3">
    <source>
        <dbReference type="ARBA" id="ARBA00022490"/>
    </source>
</evidence>
<dbReference type="SMART" id="SM00185">
    <property type="entry name" value="ARM"/>
    <property type="match status" value="6"/>
</dbReference>
<dbReference type="InterPro" id="IPR000225">
    <property type="entry name" value="Armadillo"/>
</dbReference>
<proteinExistence type="predicted"/>
<dbReference type="OrthoDB" id="5559898at2759"/>
<dbReference type="SUPFAM" id="SSF48371">
    <property type="entry name" value="ARM repeat"/>
    <property type="match status" value="1"/>
</dbReference>
<dbReference type="Proteomes" id="UP000595140">
    <property type="component" value="Unassembled WGS sequence"/>
</dbReference>
<dbReference type="Gene3D" id="1.25.10.10">
    <property type="entry name" value="Leucine-rich Repeat Variant"/>
    <property type="match status" value="2"/>
</dbReference>
<dbReference type="GO" id="GO:0043161">
    <property type="term" value="P:proteasome-mediated ubiquitin-dependent protein catabolic process"/>
    <property type="evidence" value="ECO:0007669"/>
    <property type="project" value="TreeGrafter"/>
</dbReference>
<dbReference type="InterPro" id="IPR038739">
    <property type="entry name" value="ARMC8/Vid28"/>
</dbReference>
<evidence type="ECO:0000256" key="2">
    <source>
        <dbReference type="ARBA" id="ARBA00004496"/>
    </source>
</evidence>
<comment type="subcellular location">
    <subcellularLocation>
        <location evidence="2">Cytoplasm</location>
    </subcellularLocation>
    <subcellularLocation>
        <location evidence="1">Nucleus</location>
    </subcellularLocation>
</comment>
<gene>
    <name evidence="6" type="ORF">CCAM_LOCUS44696</name>
</gene>
<dbReference type="InterPro" id="IPR016024">
    <property type="entry name" value="ARM-type_fold"/>
</dbReference>
<evidence type="ECO:0000256" key="1">
    <source>
        <dbReference type="ARBA" id="ARBA00004123"/>
    </source>
</evidence>
<accession>A0A484NP16</accession>
<dbReference type="PANTHER" id="PTHR15651">
    <property type="entry name" value="ARMADILLO REPEAT-CONTAINING PROTEIN 8"/>
    <property type="match status" value="1"/>
</dbReference>